<dbReference type="Gene3D" id="3.40.50.80">
    <property type="entry name" value="Nucleotide-binding domain of ferredoxin-NADP reductase (FNR) module"/>
    <property type="match status" value="1"/>
</dbReference>
<feature type="binding site" evidence="1">
    <location>
        <position position="258"/>
    </location>
    <ligand>
        <name>[2Fe-2S] cluster</name>
        <dbReference type="ChEBI" id="CHEBI:190135"/>
    </ligand>
</feature>
<feature type="domain" description="FAD-binding FR-type" evidence="2">
    <location>
        <begin position="8"/>
        <end position="115"/>
    </location>
</feature>
<dbReference type="GO" id="GO:0033796">
    <property type="term" value="F:sulfur reductase activity"/>
    <property type="evidence" value="ECO:0007669"/>
    <property type="project" value="UniProtKB-EC"/>
</dbReference>
<gene>
    <name evidence="3" type="ORF">DSAG12_03717</name>
</gene>
<dbReference type="InterPro" id="IPR017938">
    <property type="entry name" value="Riboflavin_synthase-like_b-brl"/>
</dbReference>
<dbReference type="PANTHER" id="PTHR43513">
    <property type="entry name" value="DIHYDROOROTATE DEHYDROGENASE B (NAD(+)), ELECTRON TRANSFER SUBUNIT"/>
    <property type="match status" value="1"/>
</dbReference>
<evidence type="ECO:0000259" key="2">
    <source>
        <dbReference type="PROSITE" id="PS51384"/>
    </source>
</evidence>
<keyword evidence="1" id="KW-0001">2Fe-2S</keyword>
<dbReference type="Proteomes" id="UP000321408">
    <property type="component" value="Chromosome"/>
</dbReference>
<dbReference type="AlphaFoldDB" id="A0A5B9DEX3"/>
<reference evidence="3 4" key="1">
    <citation type="journal article" date="2020" name="Nature">
        <title>Isolation of an archaeon at the prokaryote-eukaryote interface.</title>
        <authorList>
            <person name="Imachi H."/>
            <person name="Nobu M.K."/>
            <person name="Nakahara N."/>
            <person name="Morono Y."/>
            <person name="Ogawara M."/>
            <person name="Takaki Y."/>
            <person name="Takano Y."/>
            <person name="Uematsu K."/>
            <person name="Ikuta T."/>
            <person name="Ito M."/>
            <person name="Matsui Y."/>
            <person name="Miyazaki M."/>
            <person name="Murata K."/>
            <person name="Saito Y."/>
            <person name="Sakai S."/>
            <person name="Song C."/>
            <person name="Tasumi E."/>
            <person name="Yamanaka Y."/>
            <person name="Yamaguchi T."/>
            <person name="Kamagata Y."/>
            <person name="Tamaki H."/>
            <person name="Takai K."/>
        </authorList>
    </citation>
    <scope>NUCLEOTIDE SEQUENCE [LARGE SCALE GENOMIC DNA]</scope>
    <source>
        <strain evidence="3 4">MK-D1</strain>
    </source>
</reference>
<keyword evidence="1" id="KW-0411">Iron-sulfur</keyword>
<dbReference type="GO" id="GO:0046872">
    <property type="term" value="F:metal ion binding"/>
    <property type="evidence" value="ECO:0007669"/>
    <property type="project" value="UniProtKB-KW"/>
</dbReference>
<reference evidence="3 4" key="2">
    <citation type="journal article" date="2024" name="Int. J. Syst. Evol. Microbiol.">
        <title>Promethearchaeum syntrophicum gen. nov., sp. nov., an anaerobic, obligately syntrophic archaeon, the first isolate of the lineage 'Asgard' archaea, and proposal of the new archaeal phylum Promethearchaeota phyl. nov. and kingdom Promethearchaeati regn. nov.</title>
        <authorList>
            <person name="Imachi H."/>
            <person name="Nobu M.K."/>
            <person name="Kato S."/>
            <person name="Takaki Y."/>
            <person name="Miyazaki M."/>
            <person name="Miyata M."/>
            <person name="Ogawara M."/>
            <person name="Saito Y."/>
            <person name="Sakai S."/>
            <person name="Tahara Y.O."/>
            <person name="Takano Y."/>
            <person name="Tasumi E."/>
            <person name="Uematsu K."/>
            <person name="Yoshimura T."/>
            <person name="Itoh T."/>
            <person name="Ohkuma M."/>
            <person name="Takai K."/>
        </authorList>
    </citation>
    <scope>NUCLEOTIDE SEQUENCE [LARGE SCALE GENOMIC DNA]</scope>
    <source>
        <strain evidence="3 4">MK-D1</strain>
    </source>
</reference>
<organism evidence="3 4">
    <name type="scientific">Promethearchaeum syntrophicum</name>
    <dbReference type="NCBI Taxonomy" id="2594042"/>
    <lineage>
        <taxon>Archaea</taxon>
        <taxon>Promethearchaeati</taxon>
        <taxon>Promethearchaeota</taxon>
        <taxon>Promethearchaeia</taxon>
        <taxon>Promethearchaeales</taxon>
        <taxon>Promethearchaeaceae</taxon>
        <taxon>Promethearchaeum</taxon>
    </lineage>
</organism>
<dbReference type="GO" id="GO:0050660">
    <property type="term" value="F:flavin adenine dinucleotide binding"/>
    <property type="evidence" value="ECO:0007669"/>
    <property type="project" value="InterPro"/>
</dbReference>
<dbReference type="KEGG" id="psyt:DSAG12_03717"/>
<protein>
    <submittedName>
        <fullName evidence="3">FAD/NAD(P)-binding protein</fullName>
    </submittedName>
</protein>
<proteinExistence type="predicted"/>
<dbReference type="SUPFAM" id="SSF63380">
    <property type="entry name" value="Riboflavin synthase domain-like"/>
    <property type="match status" value="1"/>
</dbReference>
<dbReference type="InterPro" id="IPR050353">
    <property type="entry name" value="PyrK_electron_transfer"/>
</dbReference>
<feature type="binding site" evidence="1">
    <location>
        <position position="269"/>
    </location>
    <ligand>
        <name>[2Fe-2S] cluster</name>
        <dbReference type="ChEBI" id="CHEBI:190135"/>
    </ligand>
</feature>
<dbReference type="OrthoDB" id="35401at2157"/>
<dbReference type="PROSITE" id="PS51384">
    <property type="entry name" value="FAD_FR"/>
    <property type="match status" value="1"/>
</dbReference>
<dbReference type="InterPro" id="IPR001433">
    <property type="entry name" value="OxRdtase_FAD/NAD-bd"/>
</dbReference>
<evidence type="ECO:0000256" key="1">
    <source>
        <dbReference type="PIRSR" id="PIRSR006816-2"/>
    </source>
</evidence>
<feature type="binding site" evidence="1">
    <location>
        <position position="261"/>
    </location>
    <ligand>
        <name>[2Fe-2S] cluster</name>
        <dbReference type="ChEBI" id="CHEBI:190135"/>
    </ligand>
</feature>
<sequence>MNHKHELDNPYIPSLVTIEDIDSENEVNDLKTFKLTFNEIADKEKFFENFKPGQFAEITEFGIGESPIGIASSPTEEDYLLFTIKKTGKVTNRLHDSKKGKSLGIRGPFGNGWPLKEAEGKNIVIIGGGFAFTTLRSFIVYLLHGNNRSKFGDITIIYGCRNPGEFCYKEDLEEWGKRDDINLHLTIDREHPDWKKLVGFVPTITKEVAPSPKNAMAFVCGPPVMIKYTSPVLHELGFVDEQVFLSLEMRMKCGIGKCGRCNIGSKFVCIDGPVFSQAELNVLLKD</sequence>
<dbReference type="PRINTS" id="PR00371">
    <property type="entry name" value="FPNCR"/>
</dbReference>
<dbReference type="SUPFAM" id="SSF52343">
    <property type="entry name" value="Ferredoxin reductase-like, C-terminal NADP-linked domain"/>
    <property type="match status" value="1"/>
</dbReference>
<evidence type="ECO:0000313" key="3">
    <source>
        <dbReference type="EMBL" id="QEE17879.1"/>
    </source>
</evidence>
<dbReference type="PANTHER" id="PTHR43513:SF1">
    <property type="entry name" value="ANAEROBIC SULFITE REDUCTASE SUBUNIT B"/>
    <property type="match status" value="1"/>
</dbReference>
<dbReference type="InterPro" id="IPR001709">
    <property type="entry name" value="Flavoprot_Pyr_Nucl_cyt_Rdtase"/>
</dbReference>
<comment type="cofactor">
    <cofactor evidence="1">
        <name>[2Fe-2S] cluster</name>
        <dbReference type="ChEBI" id="CHEBI:190135"/>
    </cofactor>
    <text evidence="1">Binds 1 [2Fe-2S] cluster per subunit.</text>
</comment>
<dbReference type="EMBL" id="CP042905">
    <property type="protein sequence ID" value="QEE17879.1"/>
    <property type="molecule type" value="Genomic_DNA"/>
</dbReference>
<dbReference type="GO" id="GO:0006221">
    <property type="term" value="P:pyrimidine nucleotide biosynthetic process"/>
    <property type="evidence" value="ECO:0007669"/>
    <property type="project" value="InterPro"/>
</dbReference>
<dbReference type="Pfam" id="PF00175">
    <property type="entry name" value="NAD_binding_1"/>
    <property type="match status" value="1"/>
</dbReference>
<dbReference type="CDD" id="cd06221">
    <property type="entry name" value="sulfite_reductase_like"/>
    <property type="match status" value="1"/>
</dbReference>
<dbReference type="RefSeq" id="WP_147664759.1">
    <property type="nucleotide sequence ID" value="NZ_CP042905.2"/>
</dbReference>
<keyword evidence="4" id="KW-1185">Reference proteome</keyword>
<dbReference type="InterPro" id="IPR039261">
    <property type="entry name" value="FNR_nucleotide-bd"/>
</dbReference>
<dbReference type="InterPro" id="IPR012165">
    <property type="entry name" value="Cyt_c3_hydrogenase_gsu"/>
</dbReference>
<keyword evidence="1" id="KW-0408">Iron</keyword>
<dbReference type="GO" id="GO:0051537">
    <property type="term" value="F:2 iron, 2 sulfur cluster binding"/>
    <property type="evidence" value="ECO:0007669"/>
    <property type="project" value="UniProtKB-KW"/>
</dbReference>
<dbReference type="Gene3D" id="2.40.30.10">
    <property type="entry name" value="Translation factors"/>
    <property type="match status" value="1"/>
</dbReference>
<keyword evidence="1" id="KW-0479">Metal-binding</keyword>
<feature type="binding site" evidence="1">
    <location>
        <position position="253"/>
    </location>
    <ligand>
        <name>[2Fe-2S] cluster</name>
        <dbReference type="ChEBI" id="CHEBI:190135"/>
    </ligand>
</feature>
<dbReference type="PIRSF" id="PIRSF006816">
    <property type="entry name" value="Cyc3_hyd_g"/>
    <property type="match status" value="1"/>
</dbReference>
<dbReference type="GeneID" id="41331684"/>
<dbReference type="InterPro" id="IPR019480">
    <property type="entry name" value="Dihydroorotate_DH_Fe-S-bd"/>
</dbReference>
<evidence type="ECO:0000313" key="4">
    <source>
        <dbReference type="Proteomes" id="UP000321408"/>
    </source>
</evidence>
<accession>A0A5B9DEX3</accession>
<dbReference type="Pfam" id="PF10418">
    <property type="entry name" value="DHODB_Fe-S_bind"/>
    <property type="match status" value="1"/>
</dbReference>
<name>A0A5B9DEX3_9ARCH</name>
<dbReference type="InterPro" id="IPR017927">
    <property type="entry name" value="FAD-bd_FR_type"/>
</dbReference>